<dbReference type="AlphaFoldDB" id="X0T205"/>
<organism evidence="1">
    <name type="scientific">marine sediment metagenome</name>
    <dbReference type="NCBI Taxonomy" id="412755"/>
    <lineage>
        <taxon>unclassified sequences</taxon>
        <taxon>metagenomes</taxon>
        <taxon>ecological metagenomes</taxon>
    </lineage>
</organism>
<comment type="caution">
    <text evidence="1">The sequence shown here is derived from an EMBL/GenBank/DDBJ whole genome shotgun (WGS) entry which is preliminary data.</text>
</comment>
<reference evidence="1" key="1">
    <citation type="journal article" date="2014" name="Front. Microbiol.">
        <title>High frequency of phylogenetically diverse reductive dehalogenase-homologous genes in deep subseafloor sedimentary metagenomes.</title>
        <authorList>
            <person name="Kawai M."/>
            <person name="Futagami T."/>
            <person name="Toyoda A."/>
            <person name="Takaki Y."/>
            <person name="Nishi S."/>
            <person name="Hori S."/>
            <person name="Arai W."/>
            <person name="Tsubouchi T."/>
            <person name="Morono Y."/>
            <person name="Uchiyama I."/>
            <person name="Ito T."/>
            <person name="Fujiyama A."/>
            <person name="Inagaki F."/>
            <person name="Takami H."/>
        </authorList>
    </citation>
    <scope>NUCLEOTIDE SEQUENCE</scope>
    <source>
        <strain evidence="1">Expedition CK06-06</strain>
    </source>
</reference>
<dbReference type="SUPFAM" id="SSF81324">
    <property type="entry name" value="Voltage-gated potassium channels"/>
    <property type="match status" value="1"/>
</dbReference>
<dbReference type="EMBL" id="BARS01013836">
    <property type="protein sequence ID" value="GAF87483.1"/>
    <property type="molecule type" value="Genomic_DNA"/>
</dbReference>
<evidence type="ECO:0008006" key="2">
    <source>
        <dbReference type="Google" id="ProtNLM"/>
    </source>
</evidence>
<protein>
    <recommendedName>
        <fullName evidence="2">Potassium channel domain-containing protein</fullName>
    </recommendedName>
</protein>
<proteinExistence type="predicted"/>
<evidence type="ECO:0000313" key="1">
    <source>
        <dbReference type="EMBL" id="GAF87483.1"/>
    </source>
</evidence>
<feature type="non-terminal residue" evidence="1">
    <location>
        <position position="31"/>
    </location>
</feature>
<accession>X0T205</accession>
<sequence length="31" mass="3593">MLLGIIAFGTCGYYFVEHMPLFEAFYMTIIT</sequence>
<name>X0T205_9ZZZZ</name>
<gene>
    <name evidence="1" type="ORF">S01H1_23754</name>
</gene>